<dbReference type="Proteomes" id="UP001589814">
    <property type="component" value="Unassembled WGS sequence"/>
</dbReference>
<name>A0ABV6G699_9GAMM</name>
<protein>
    <submittedName>
        <fullName evidence="3">DUF5801 repeats-in-toxin domain-containing protein</fullName>
    </submittedName>
</protein>
<feature type="domain" description="DUF5801" evidence="2">
    <location>
        <begin position="192"/>
        <end position="331"/>
    </location>
</feature>
<accession>A0ABV6G699</accession>
<organism evidence="3 4">
    <name type="scientific">Kushneria aurantia</name>
    <dbReference type="NCBI Taxonomy" id="504092"/>
    <lineage>
        <taxon>Bacteria</taxon>
        <taxon>Pseudomonadati</taxon>
        <taxon>Pseudomonadota</taxon>
        <taxon>Gammaproteobacteria</taxon>
        <taxon>Oceanospirillales</taxon>
        <taxon>Halomonadaceae</taxon>
        <taxon>Kushneria</taxon>
    </lineage>
</organism>
<evidence type="ECO:0000313" key="3">
    <source>
        <dbReference type="EMBL" id="MFC0269193.1"/>
    </source>
</evidence>
<feature type="region of interest" description="Disordered" evidence="1">
    <location>
        <begin position="1"/>
        <end position="25"/>
    </location>
</feature>
<evidence type="ECO:0000256" key="1">
    <source>
        <dbReference type="SAM" id="MobiDB-lite"/>
    </source>
</evidence>
<proteinExistence type="predicted"/>
<keyword evidence="4" id="KW-1185">Reference proteome</keyword>
<evidence type="ECO:0000259" key="2">
    <source>
        <dbReference type="Pfam" id="PF19116"/>
    </source>
</evidence>
<sequence>ARMEFWRNGEKVGETSRLEGTSDGSTTATLMSAPGGFDEVRFYAVDNGSGAAEGPNANSDFSVESIRFLQDNPGGVVIASATGRVSAVAGDGVQGYTLQGIEGYQTQDLEGEGLRVLGDNGQALFDIRLTPSNGTWDFVQYQQMADDTNITFTIGATDRDGDTATITQQVFIEGVGDGIPPVITWSDDIASLITDDTDLRDASSTATTQNFANNLTVNAAGENPVAVVYGLSMAQAGIDSGLTTSGNGEAIRFYMENGEVVGRVGGEDGAEALRISVNDQGDVTLAQSMAVSHPDTSEDNEAVNLQGAGIRLDVTVTDSGGDTSESSIDLGAHLGVRDDGISFNAGQSTYTPTTDAANVPTIQDGDYSFAGGDWSYAQSIGFGDFTVEARGLEGNGALVSQS</sequence>
<feature type="non-terminal residue" evidence="3">
    <location>
        <position position="402"/>
    </location>
</feature>
<gene>
    <name evidence="3" type="ORF">ACFFHW_14575</name>
</gene>
<dbReference type="Pfam" id="PF19116">
    <property type="entry name" value="DUF5801"/>
    <property type="match status" value="1"/>
</dbReference>
<dbReference type="RefSeq" id="WP_380059735.1">
    <property type="nucleotide sequence ID" value="NZ_JBHLVX010000054.1"/>
</dbReference>
<reference evidence="3 4" key="1">
    <citation type="submission" date="2024-09" db="EMBL/GenBank/DDBJ databases">
        <authorList>
            <person name="Sun Q."/>
            <person name="Mori K."/>
        </authorList>
    </citation>
    <scope>NUCLEOTIDE SEQUENCE [LARGE SCALE GENOMIC DNA]</scope>
    <source>
        <strain evidence="3 4">CCM 7415</strain>
    </source>
</reference>
<feature type="compositionally biased region" description="Basic and acidic residues" evidence="1">
    <location>
        <begin position="1"/>
        <end position="17"/>
    </location>
</feature>
<comment type="caution">
    <text evidence="3">The sequence shown here is derived from an EMBL/GenBank/DDBJ whole genome shotgun (WGS) entry which is preliminary data.</text>
</comment>
<feature type="non-terminal residue" evidence="3">
    <location>
        <position position="1"/>
    </location>
</feature>
<evidence type="ECO:0000313" key="4">
    <source>
        <dbReference type="Proteomes" id="UP001589814"/>
    </source>
</evidence>
<dbReference type="EMBL" id="JBHLVX010000054">
    <property type="protein sequence ID" value="MFC0269193.1"/>
    <property type="molecule type" value="Genomic_DNA"/>
</dbReference>
<dbReference type="InterPro" id="IPR043824">
    <property type="entry name" value="DUF5801"/>
</dbReference>